<dbReference type="OrthoDB" id="3222453at2759"/>
<protein>
    <submittedName>
        <fullName evidence="2">Uncharacterized protein</fullName>
    </submittedName>
</protein>
<organism evidence="2 3">
    <name type="scientific">Auricularia subglabra (strain TFB-10046 / SS5)</name>
    <name type="common">White-rot fungus</name>
    <name type="synonym">Auricularia delicata (strain TFB10046)</name>
    <dbReference type="NCBI Taxonomy" id="717982"/>
    <lineage>
        <taxon>Eukaryota</taxon>
        <taxon>Fungi</taxon>
        <taxon>Dikarya</taxon>
        <taxon>Basidiomycota</taxon>
        <taxon>Agaricomycotina</taxon>
        <taxon>Agaricomycetes</taxon>
        <taxon>Auriculariales</taxon>
        <taxon>Auriculariaceae</taxon>
        <taxon>Auricularia</taxon>
    </lineage>
</organism>
<feature type="region of interest" description="Disordered" evidence="1">
    <location>
        <begin position="268"/>
        <end position="310"/>
    </location>
</feature>
<dbReference type="KEGG" id="adl:AURDEDRAFT_187993"/>
<evidence type="ECO:0000313" key="3">
    <source>
        <dbReference type="Proteomes" id="UP000006514"/>
    </source>
</evidence>
<proteinExistence type="predicted"/>
<dbReference type="AlphaFoldDB" id="J0WUX0"/>
<feature type="compositionally biased region" description="Polar residues" evidence="1">
    <location>
        <begin position="298"/>
        <end position="310"/>
    </location>
</feature>
<accession>J0WUX0</accession>
<keyword evidence="3" id="KW-1185">Reference proteome</keyword>
<dbReference type="InParanoid" id="J0WUX0"/>
<sequence length="310" mass="33844">MSRPPHVDTPRRGNSSQNADRYASLLWDAAEGHALFHPRIEGCVGDCGYIENGTFTKLFHVHDPPDGLEAFRIETGDILVEKRLNAWRPLFISTTNPAPTYSRSGVRPGLDPNDMQISVDVPPDLSRDFAFLAFAGPAREVETLKSTARQRLRQWVSRNGMRILERYSLPGLLVLYQAVKAPGWVGALAYRETPPIKRILTLVIGRGSESIAAPLLIETCGPPKVGDGVWSAVGAPGYTIVVQYMLFRRPRWVRVLQYIIGTAEAPVDLGKTRQPPGGTVTTPLRPATPPPDAGPSVPSGQSTSNPGTEH</sequence>
<reference evidence="3" key="1">
    <citation type="journal article" date="2012" name="Science">
        <title>The Paleozoic origin of enzymatic lignin decomposition reconstructed from 31 fungal genomes.</title>
        <authorList>
            <person name="Floudas D."/>
            <person name="Binder M."/>
            <person name="Riley R."/>
            <person name="Barry K."/>
            <person name="Blanchette R.A."/>
            <person name="Henrissat B."/>
            <person name="Martinez A.T."/>
            <person name="Otillar R."/>
            <person name="Spatafora J.W."/>
            <person name="Yadav J.S."/>
            <person name="Aerts A."/>
            <person name="Benoit I."/>
            <person name="Boyd A."/>
            <person name="Carlson A."/>
            <person name="Copeland A."/>
            <person name="Coutinho P.M."/>
            <person name="de Vries R.P."/>
            <person name="Ferreira P."/>
            <person name="Findley K."/>
            <person name="Foster B."/>
            <person name="Gaskell J."/>
            <person name="Glotzer D."/>
            <person name="Gorecki P."/>
            <person name="Heitman J."/>
            <person name="Hesse C."/>
            <person name="Hori C."/>
            <person name="Igarashi K."/>
            <person name="Jurgens J.A."/>
            <person name="Kallen N."/>
            <person name="Kersten P."/>
            <person name="Kohler A."/>
            <person name="Kuees U."/>
            <person name="Kumar T.K.A."/>
            <person name="Kuo A."/>
            <person name="LaButti K."/>
            <person name="Larrondo L.F."/>
            <person name="Lindquist E."/>
            <person name="Ling A."/>
            <person name="Lombard V."/>
            <person name="Lucas S."/>
            <person name="Lundell T."/>
            <person name="Martin R."/>
            <person name="McLaughlin D.J."/>
            <person name="Morgenstern I."/>
            <person name="Morin E."/>
            <person name="Murat C."/>
            <person name="Nagy L.G."/>
            <person name="Nolan M."/>
            <person name="Ohm R.A."/>
            <person name="Patyshakuliyeva A."/>
            <person name="Rokas A."/>
            <person name="Ruiz-Duenas F.J."/>
            <person name="Sabat G."/>
            <person name="Salamov A."/>
            <person name="Samejima M."/>
            <person name="Schmutz J."/>
            <person name="Slot J.C."/>
            <person name="St John F."/>
            <person name="Stenlid J."/>
            <person name="Sun H."/>
            <person name="Sun S."/>
            <person name="Syed K."/>
            <person name="Tsang A."/>
            <person name="Wiebenga A."/>
            <person name="Young D."/>
            <person name="Pisabarro A."/>
            <person name="Eastwood D.C."/>
            <person name="Martin F."/>
            <person name="Cullen D."/>
            <person name="Grigoriev I.V."/>
            <person name="Hibbett D.S."/>
        </authorList>
    </citation>
    <scope>NUCLEOTIDE SEQUENCE [LARGE SCALE GENOMIC DNA]</scope>
    <source>
        <strain evidence="3">TFB10046</strain>
    </source>
</reference>
<name>J0WUX0_AURST</name>
<dbReference type="EMBL" id="JH687836">
    <property type="protein sequence ID" value="EJD37751.1"/>
    <property type="molecule type" value="Genomic_DNA"/>
</dbReference>
<evidence type="ECO:0000256" key="1">
    <source>
        <dbReference type="SAM" id="MobiDB-lite"/>
    </source>
</evidence>
<gene>
    <name evidence="2" type="ORF">AURDEDRAFT_187993</name>
</gene>
<dbReference type="Proteomes" id="UP000006514">
    <property type="component" value="Unassembled WGS sequence"/>
</dbReference>
<evidence type="ECO:0000313" key="2">
    <source>
        <dbReference type="EMBL" id="EJD37751.1"/>
    </source>
</evidence>
<feature type="non-terminal residue" evidence="2">
    <location>
        <position position="310"/>
    </location>
</feature>